<dbReference type="InterPro" id="IPR050267">
    <property type="entry name" value="Anti-sigma-factor_SerPK"/>
</dbReference>
<evidence type="ECO:0000313" key="3">
    <source>
        <dbReference type="EMBL" id="TDD86417.1"/>
    </source>
</evidence>
<dbReference type="Gene3D" id="3.30.565.10">
    <property type="entry name" value="Histidine kinase-like ATPase, C-terminal domain"/>
    <property type="match status" value="1"/>
</dbReference>
<evidence type="ECO:0000313" key="4">
    <source>
        <dbReference type="Proteomes" id="UP000294513"/>
    </source>
</evidence>
<protein>
    <submittedName>
        <fullName evidence="3">ATP-binding protein</fullName>
    </submittedName>
</protein>
<evidence type="ECO:0000256" key="1">
    <source>
        <dbReference type="ARBA" id="ARBA00022527"/>
    </source>
</evidence>
<dbReference type="GO" id="GO:0005524">
    <property type="term" value="F:ATP binding"/>
    <property type="evidence" value="ECO:0007669"/>
    <property type="project" value="UniProtKB-KW"/>
</dbReference>
<dbReference type="OrthoDB" id="3852126at2"/>
<dbReference type="RefSeq" id="WP_131894466.1">
    <property type="nucleotide sequence ID" value="NZ_SMKU01000080.1"/>
</dbReference>
<keyword evidence="3" id="KW-0067">ATP-binding</keyword>
<dbReference type="EMBL" id="SMKU01000080">
    <property type="protein sequence ID" value="TDD86417.1"/>
    <property type="molecule type" value="Genomic_DNA"/>
</dbReference>
<sequence>MIILPTEKASAKKARDHVAKIADAEDWPVDIDDLRLVTSELVTNAITHTKTGDTIMVCAYSRGGVYCVEVWDSDETLPVSRFTGASLVPNGRGLGVVGKLATRWSAARSDNPEGKVVCAEWVAA</sequence>
<dbReference type="InterPro" id="IPR036890">
    <property type="entry name" value="HATPase_C_sf"/>
</dbReference>
<dbReference type="Pfam" id="PF13581">
    <property type="entry name" value="HATPase_c_2"/>
    <property type="match status" value="1"/>
</dbReference>
<dbReference type="Proteomes" id="UP000294513">
    <property type="component" value="Unassembled WGS sequence"/>
</dbReference>
<feature type="domain" description="Histidine kinase/HSP90-like ATPase" evidence="2">
    <location>
        <begin position="5"/>
        <end position="121"/>
    </location>
</feature>
<dbReference type="PANTHER" id="PTHR35526:SF3">
    <property type="entry name" value="ANTI-SIGMA-F FACTOR RSBW"/>
    <property type="match status" value="1"/>
</dbReference>
<comment type="caution">
    <text evidence="3">The sequence shown here is derived from an EMBL/GenBank/DDBJ whole genome shotgun (WGS) entry which is preliminary data.</text>
</comment>
<keyword evidence="4" id="KW-1185">Reference proteome</keyword>
<gene>
    <name evidence="3" type="ORF">E1298_17430</name>
</gene>
<dbReference type="AlphaFoldDB" id="A0A4V2YWV0"/>
<reference evidence="3 4" key="1">
    <citation type="submission" date="2019-03" db="EMBL/GenBank/DDBJ databases">
        <title>Draft genome sequences of novel Actinobacteria.</title>
        <authorList>
            <person name="Sahin N."/>
            <person name="Ay H."/>
            <person name="Saygin H."/>
        </authorList>
    </citation>
    <scope>NUCLEOTIDE SEQUENCE [LARGE SCALE GENOMIC DNA]</scope>
    <source>
        <strain evidence="3 4">H3C3</strain>
    </source>
</reference>
<keyword evidence="1" id="KW-0418">Kinase</keyword>
<dbReference type="CDD" id="cd16936">
    <property type="entry name" value="HATPase_RsbW-like"/>
    <property type="match status" value="1"/>
</dbReference>
<dbReference type="InterPro" id="IPR003594">
    <property type="entry name" value="HATPase_dom"/>
</dbReference>
<keyword evidence="1" id="KW-0723">Serine/threonine-protein kinase</keyword>
<keyword evidence="3" id="KW-0547">Nucleotide-binding</keyword>
<dbReference type="SUPFAM" id="SSF55874">
    <property type="entry name" value="ATPase domain of HSP90 chaperone/DNA topoisomerase II/histidine kinase"/>
    <property type="match status" value="1"/>
</dbReference>
<dbReference type="GO" id="GO:0004674">
    <property type="term" value="F:protein serine/threonine kinase activity"/>
    <property type="evidence" value="ECO:0007669"/>
    <property type="project" value="UniProtKB-KW"/>
</dbReference>
<name>A0A4V2YWV0_9ACTN</name>
<proteinExistence type="predicted"/>
<evidence type="ECO:0000259" key="2">
    <source>
        <dbReference type="Pfam" id="PF13581"/>
    </source>
</evidence>
<accession>A0A4V2YWV0</accession>
<dbReference type="PANTHER" id="PTHR35526">
    <property type="entry name" value="ANTI-SIGMA-F FACTOR RSBW-RELATED"/>
    <property type="match status" value="1"/>
</dbReference>
<organism evidence="3 4">
    <name type="scientific">Actinomadura rubrisoli</name>
    <dbReference type="NCBI Taxonomy" id="2530368"/>
    <lineage>
        <taxon>Bacteria</taxon>
        <taxon>Bacillati</taxon>
        <taxon>Actinomycetota</taxon>
        <taxon>Actinomycetes</taxon>
        <taxon>Streptosporangiales</taxon>
        <taxon>Thermomonosporaceae</taxon>
        <taxon>Actinomadura</taxon>
    </lineage>
</organism>
<keyword evidence="1" id="KW-0808">Transferase</keyword>